<dbReference type="Proteomes" id="UP000676336">
    <property type="component" value="Unassembled WGS sequence"/>
</dbReference>
<organism evidence="2 4">
    <name type="scientific">Rotaria magnacalcarata</name>
    <dbReference type="NCBI Taxonomy" id="392030"/>
    <lineage>
        <taxon>Eukaryota</taxon>
        <taxon>Metazoa</taxon>
        <taxon>Spiralia</taxon>
        <taxon>Gnathifera</taxon>
        <taxon>Rotifera</taxon>
        <taxon>Eurotatoria</taxon>
        <taxon>Bdelloidea</taxon>
        <taxon>Philodinida</taxon>
        <taxon>Philodinidae</taxon>
        <taxon>Rotaria</taxon>
    </lineage>
</organism>
<evidence type="ECO:0000313" key="3">
    <source>
        <dbReference type="EMBL" id="CAF5032446.1"/>
    </source>
</evidence>
<reference evidence="2" key="1">
    <citation type="submission" date="2021-02" db="EMBL/GenBank/DDBJ databases">
        <authorList>
            <person name="Nowell W R."/>
        </authorList>
    </citation>
    <scope>NUCLEOTIDE SEQUENCE</scope>
</reference>
<dbReference type="EMBL" id="CAJOBG010010830">
    <property type="protein sequence ID" value="CAF4281786.1"/>
    <property type="molecule type" value="Genomic_DNA"/>
</dbReference>
<feature type="non-terminal residue" evidence="2">
    <location>
        <position position="1"/>
    </location>
</feature>
<gene>
    <name evidence="2" type="ORF">OVN521_LOCUS30605</name>
    <name evidence="3" type="ORF">SMN809_LOCUS58197</name>
</gene>
<evidence type="ECO:0000313" key="2">
    <source>
        <dbReference type="EMBL" id="CAF4281786.1"/>
    </source>
</evidence>
<feature type="non-terminal residue" evidence="2">
    <location>
        <position position="53"/>
    </location>
</feature>
<evidence type="ECO:0000256" key="1">
    <source>
        <dbReference type="SAM" id="MobiDB-lite"/>
    </source>
</evidence>
<proteinExistence type="predicted"/>
<comment type="caution">
    <text evidence="2">The sequence shown here is derived from an EMBL/GenBank/DDBJ whole genome shotgun (WGS) entry which is preliminary data.</text>
</comment>
<dbReference type="AlphaFoldDB" id="A0A820GS66"/>
<dbReference type="EMBL" id="CAJOBI010217137">
    <property type="protein sequence ID" value="CAF5032446.1"/>
    <property type="molecule type" value="Genomic_DNA"/>
</dbReference>
<sequence>WEDDIGLNITVNPLDETKKSAQSVNIHNIEQTLDEYPGSSSDDEDAEFQTNNR</sequence>
<keyword evidence="4" id="KW-1185">Reference proteome</keyword>
<dbReference type="Proteomes" id="UP000663866">
    <property type="component" value="Unassembled WGS sequence"/>
</dbReference>
<evidence type="ECO:0000313" key="4">
    <source>
        <dbReference type="Proteomes" id="UP000663866"/>
    </source>
</evidence>
<accession>A0A820GS66</accession>
<name>A0A820GS66_9BILA</name>
<protein>
    <submittedName>
        <fullName evidence="2">Uncharacterized protein</fullName>
    </submittedName>
</protein>
<feature type="region of interest" description="Disordered" evidence="1">
    <location>
        <begin position="31"/>
        <end position="53"/>
    </location>
</feature>